<keyword evidence="7 12" id="KW-0378">Hydrolase</keyword>
<keyword evidence="16" id="KW-1185">Reference proteome</keyword>
<dbReference type="EMBL" id="KB822719">
    <property type="protein sequence ID" value="ETN41044.1"/>
    <property type="molecule type" value="Genomic_DNA"/>
</dbReference>
<evidence type="ECO:0000256" key="9">
    <source>
        <dbReference type="ARBA" id="ARBA00023295"/>
    </source>
</evidence>
<evidence type="ECO:0000256" key="13">
    <source>
        <dbReference type="SAM" id="SignalP"/>
    </source>
</evidence>
<evidence type="ECO:0000256" key="4">
    <source>
        <dbReference type="ARBA" id="ARBA00007495"/>
    </source>
</evidence>
<keyword evidence="9 12" id="KW-0326">Glycosidase</keyword>
<comment type="catalytic activity">
    <reaction evidence="1 12">
        <text>Endohydrolysis of (1-&gt;4)-beta-D-xylosidic linkages in xylans.</text>
        <dbReference type="EC" id="3.2.1.8"/>
    </reaction>
</comment>
<dbReference type="GO" id="GO:0005576">
    <property type="term" value="C:extracellular region"/>
    <property type="evidence" value="ECO:0007669"/>
    <property type="project" value="UniProtKB-SubCell"/>
</dbReference>
<dbReference type="Gene3D" id="3.20.20.80">
    <property type="entry name" value="Glycosidases"/>
    <property type="match status" value="1"/>
</dbReference>
<evidence type="ECO:0000256" key="8">
    <source>
        <dbReference type="ARBA" id="ARBA00023277"/>
    </source>
</evidence>
<feature type="active site" description="Nucleophile" evidence="11">
    <location>
        <position position="296"/>
    </location>
</feature>
<dbReference type="RefSeq" id="XP_008715553.1">
    <property type="nucleotide sequence ID" value="XM_008717331.1"/>
</dbReference>
<dbReference type="GeneID" id="19970317"/>
<dbReference type="EC" id="3.2.1.8" evidence="12"/>
<comment type="pathway">
    <text evidence="3">Glycan degradation; xylan degradation.</text>
</comment>
<reference evidence="15 16" key="1">
    <citation type="submission" date="2013-03" db="EMBL/GenBank/DDBJ databases">
        <title>The Genome Sequence of Phialophora europaea CBS 101466.</title>
        <authorList>
            <consortium name="The Broad Institute Genomics Platform"/>
            <person name="Cuomo C."/>
            <person name="de Hoog S."/>
            <person name="Gorbushina A."/>
            <person name="Walker B."/>
            <person name="Young S.K."/>
            <person name="Zeng Q."/>
            <person name="Gargeya S."/>
            <person name="Fitzgerald M."/>
            <person name="Haas B."/>
            <person name="Abouelleil A."/>
            <person name="Allen A.W."/>
            <person name="Alvarado L."/>
            <person name="Arachchi H.M."/>
            <person name="Berlin A.M."/>
            <person name="Chapman S.B."/>
            <person name="Gainer-Dewar J."/>
            <person name="Goldberg J."/>
            <person name="Griggs A."/>
            <person name="Gujja S."/>
            <person name="Hansen M."/>
            <person name="Howarth C."/>
            <person name="Imamovic A."/>
            <person name="Ireland A."/>
            <person name="Larimer J."/>
            <person name="McCowan C."/>
            <person name="Murphy C."/>
            <person name="Pearson M."/>
            <person name="Poon T.W."/>
            <person name="Priest M."/>
            <person name="Roberts A."/>
            <person name="Saif S."/>
            <person name="Shea T."/>
            <person name="Sisk P."/>
            <person name="Sykes S."/>
            <person name="Wortman J."/>
            <person name="Nusbaum C."/>
            <person name="Birren B."/>
        </authorList>
    </citation>
    <scope>NUCLEOTIDE SEQUENCE [LARGE SCALE GENOMIC DNA]</scope>
    <source>
        <strain evidence="15 16">CBS 101466</strain>
    </source>
</reference>
<evidence type="ECO:0000259" key="14">
    <source>
        <dbReference type="PROSITE" id="PS51760"/>
    </source>
</evidence>
<dbReference type="PROSITE" id="PS00591">
    <property type="entry name" value="GH10_1"/>
    <property type="match status" value="1"/>
</dbReference>
<comment type="subcellular location">
    <subcellularLocation>
        <location evidence="2">Secreted</location>
    </subcellularLocation>
</comment>
<dbReference type="SMART" id="SM00633">
    <property type="entry name" value="Glyco_10"/>
    <property type="match status" value="1"/>
</dbReference>
<dbReference type="GO" id="GO:0031176">
    <property type="term" value="F:endo-1,4-beta-xylanase activity"/>
    <property type="evidence" value="ECO:0007669"/>
    <property type="project" value="UniProtKB-EC"/>
</dbReference>
<evidence type="ECO:0000256" key="5">
    <source>
        <dbReference type="ARBA" id="ARBA00022525"/>
    </source>
</evidence>
<dbReference type="Pfam" id="PF00331">
    <property type="entry name" value="Glyco_hydro_10"/>
    <property type="match status" value="1"/>
</dbReference>
<dbReference type="OrthoDB" id="3055998at2759"/>
<dbReference type="InterPro" id="IPR001000">
    <property type="entry name" value="GH10_dom"/>
</dbReference>
<evidence type="ECO:0000313" key="16">
    <source>
        <dbReference type="Proteomes" id="UP000030752"/>
    </source>
</evidence>
<dbReference type="InterPro" id="IPR031158">
    <property type="entry name" value="GH10_AS"/>
</dbReference>
<gene>
    <name evidence="15" type="ORF">HMPREF1541_02978</name>
</gene>
<evidence type="ECO:0000256" key="12">
    <source>
        <dbReference type="RuleBase" id="RU361174"/>
    </source>
</evidence>
<sequence length="388" mass="42571">MVLGSQALLLGGLLAVATGSPTPQWGDWHSNVSTSPASSTCSDSYGPTAAPYLNDLAHSAGLQYFGSATDQPGSGEDTNYVYQLILNDTRIFGQVTPANYMKYFATEPEQNVFNYTGGEVAVHIAQDHGKVLRCHNLIWLSQLPDWVVNGTWTCDELISVMENHITNLVTHWADVCYAWDVVNEALNQNGTWASSIWYDTIGEDYFYLAYQFAANAADATGKDIKLYYNDYGIENANNKSAALLNTVLPEFKARGIRIDGIGLESHFTVGQTPNYTAQIDIHQQYASFGLEVAVTELDIRLEDASTAHTNSSGQAIQAQEYYDTVKACVDSGNCVGVTVWDFYDYYSWIPSTFPGEGAADLYWEDFTRKPAYQAVADALEGVPCSVCG</sequence>
<keyword evidence="13" id="KW-0732">Signal</keyword>
<dbReference type="InterPro" id="IPR044846">
    <property type="entry name" value="GH10"/>
</dbReference>
<keyword evidence="10 12" id="KW-0624">Polysaccharide degradation</keyword>
<evidence type="ECO:0000313" key="15">
    <source>
        <dbReference type="EMBL" id="ETN41044.1"/>
    </source>
</evidence>
<dbReference type="SUPFAM" id="SSF51445">
    <property type="entry name" value="(Trans)glycosidases"/>
    <property type="match status" value="1"/>
</dbReference>
<dbReference type="PRINTS" id="PR00134">
    <property type="entry name" value="GLHYDRLASE10"/>
</dbReference>
<dbReference type="AlphaFoldDB" id="W2RZE5"/>
<keyword evidence="6" id="KW-0858">Xylan degradation</keyword>
<evidence type="ECO:0000256" key="11">
    <source>
        <dbReference type="PROSITE-ProRule" id="PRU10061"/>
    </source>
</evidence>
<feature type="signal peptide" evidence="13">
    <location>
        <begin position="1"/>
        <end position="19"/>
    </location>
</feature>
<feature type="chain" id="PRO_5004824188" description="Beta-xylanase" evidence="13">
    <location>
        <begin position="20"/>
        <end position="388"/>
    </location>
</feature>
<comment type="similarity">
    <text evidence="4 12">Belongs to the glycosyl hydrolase 10 (cellulase F) family.</text>
</comment>
<dbReference type="VEuPathDB" id="FungiDB:HMPREF1541_02978"/>
<name>W2RZE5_CYPE1</name>
<dbReference type="InParanoid" id="W2RZE5"/>
<evidence type="ECO:0000256" key="2">
    <source>
        <dbReference type="ARBA" id="ARBA00004613"/>
    </source>
</evidence>
<organism evidence="15 16">
    <name type="scientific">Cyphellophora europaea (strain CBS 101466)</name>
    <name type="common">Phialophora europaea</name>
    <dbReference type="NCBI Taxonomy" id="1220924"/>
    <lineage>
        <taxon>Eukaryota</taxon>
        <taxon>Fungi</taxon>
        <taxon>Dikarya</taxon>
        <taxon>Ascomycota</taxon>
        <taxon>Pezizomycotina</taxon>
        <taxon>Eurotiomycetes</taxon>
        <taxon>Chaetothyriomycetidae</taxon>
        <taxon>Chaetothyriales</taxon>
        <taxon>Cyphellophoraceae</taxon>
        <taxon>Cyphellophora</taxon>
    </lineage>
</organism>
<keyword evidence="8 12" id="KW-0119">Carbohydrate metabolism</keyword>
<protein>
    <recommendedName>
        <fullName evidence="12">Beta-xylanase</fullName>
        <ecNumber evidence="12">3.2.1.8</ecNumber>
    </recommendedName>
</protein>
<evidence type="ECO:0000256" key="1">
    <source>
        <dbReference type="ARBA" id="ARBA00000681"/>
    </source>
</evidence>
<evidence type="ECO:0000256" key="3">
    <source>
        <dbReference type="ARBA" id="ARBA00004851"/>
    </source>
</evidence>
<dbReference type="Proteomes" id="UP000030752">
    <property type="component" value="Unassembled WGS sequence"/>
</dbReference>
<dbReference type="STRING" id="1220924.W2RZE5"/>
<dbReference type="PANTHER" id="PTHR31490">
    <property type="entry name" value="GLYCOSYL HYDROLASE"/>
    <property type="match status" value="1"/>
</dbReference>
<feature type="domain" description="GH10" evidence="14">
    <location>
        <begin position="68"/>
        <end position="378"/>
    </location>
</feature>
<dbReference type="HOGENOM" id="CLU_020161_1_0_1"/>
<dbReference type="PROSITE" id="PS51760">
    <property type="entry name" value="GH10_2"/>
    <property type="match status" value="1"/>
</dbReference>
<proteinExistence type="inferred from homology"/>
<evidence type="ECO:0000256" key="7">
    <source>
        <dbReference type="ARBA" id="ARBA00022801"/>
    </source>
</evidence>
<dbReference type="InterPro" id="IPR017853">
    <property type="entry name" value="GH"/>
</dbReference>
<accession>W2RZE5</accession>
<dbReference type="eggNOG" id="ENOG502QR4K">
    <property type="taxonomic scope" value="Eukaryota"/>
</dbReference>
<evidence type="ECO:0000256" key="6">
    <source>
        <dbReference type="ARBA" id="ARBA00022651"/>
    </source>
</evidence>
<dbReference type="GO" id="GO:0045493">
    <property type="term" value="P:xylan catabolic process"/>
    <property type="evidence" value="ECO:0007669"/>
    <property type="project" value="UniProtKB-KW"/>
</dbReference>
<keyword evidence="5" id="KW-0964">Secreted</keyword>
<evidence type="ECO:0000256" key="10">
    <source>
        <dbReference type="ARBA" id="ARBA00023326"/>
    </source>
</evidence>
<dbReference type="PANTHER" id="PTHR31490:SF35">
    <property type="entry name" value="ENDO-1,4-BETA-XYLANASE"/>
    <property type="match status" value="1"/>
</dbReference>